<dbReference type="AlphaFoldDB" id="A0A5D0WPK5"/>
<dbReference type="GO" id="GO:0003677">
    <property type="term" value="F:DNA binding"/>
    <property type="evidence" value="ECO:0007669"/>
    <property type="project" value="UniProtKB-KW"/>
</dbReference>
<proteinExistence type="predicted"/>
<organism evidence="1 2">
    <name type="scientific">Acetobacterium wieringae</name>
    <dbReference type="NCBI Taxonomy" id="52694"/>
    <lineage>
        <taxon>Bacteria</taxon>
        <taxon>Bacillati</taxon>
        <taxon>Bacillota</taxon>
        <taxon>Clostridia</taxon>
        <taxon>Eubacteriales</taxon>
        <taxon>Eubacteriaceae</taxon>
        <taxon>Acetobacterium</taxon>
    </lineage>
</organism>
<accession>A0A5D0WPK5</accession>
<evidence type="ECO:0000313" key="1">
    <source>
        <dbReference type="EMBL" id="TYC85561.1"/>
    </source>
</evidence>
<name>A0A5D0WPK5_9FIRM</name>
<reference evidence="1 2" key="1">
    <citation type="submission" date="2019-08" db="EMBL/GenBank/DDBJ databases">
        <title>Isolation and enrichment of carboxydotrophic bacteria from anaerobic sludge for the production of bio-based chemicals from syngas.</title>
        <authorList>
            <person name="Antares A.L."/>
            <person name="Moreira J."/>
            <person name="Diender M."/>
            <person name="Parshina S.N."/>
            <person name="Stams A.J.M."/>
            <person name="Alves M."/>
            <person name="Alves J.I."/>
            <person name="Sousa D.Z."/>
        </authorList>
    </citation>
    <scope>NUCLEOTIDE SEQUENCE [LARGE SCALE GENOMIC DNA]</scope>
    <source>
        <strain evidence="1 2">JM</strain>
    </source>
</reference>
<gene>
    <name evidence="1" type="ORF">FXB42_09315</name>
</gene>
<evidence type="ECO:0000313" key="2">
    <source>
        <dbReference type="Proteomes" id="UP000322619"/>
    </source>
</evidence>
<comment type="caution">
    <text evidence="1">The sequence shown here is derived from an EMBL/GenBank/DDBJ whole genome shotgun (WGS) entry which is preliminary data.</text>
</comment>
<sequence length="95" mass="10773">MKTPRMRTIPQSAAELKALDQQTSLTECAIRRLVDQGKIKCVKAGRKKLINLDQLINYLSDPFPEEAPEEVPGEKEKVITMERMDAYKKSIGLVK</sequence>
<dbReference type="RefSeq" id="WP_148637590.1">
    <property type="nucleotide sequence ID" value="NZ_VSLA01000014.1"/>
</dbReference>
<dbReference type="EMBL" id="VSLA01000014">
    <property type="protein sequence ID" value="TYC85561.1"/>
    <property type="molecule type" value="Genomic_DNA"/>
</dbReference>
<dbReference type="Proteomes" id="UP000322619">
    <property type="component" value="Unassembled WGS sequence"/>
</dbReference>
<protein>
    <submittedName>
        <fullName evidence="1">DNA-binding protein</fullName>
    </submittedName>
</protein>
<keyword evidence="1" id="KW-0238">DNA-binding</keyword>